<dbReference type="RefSeq" id="WP_203955166.1">
    <property type="nucleotide sequence ID" value="NZ_BOOO01000024.1"/>
</dbReference>
<feature type="compositionally biased region" description="Basic and acidic residues" evidence="1">
    <location>
        <begin position="168"/>
        <end position="183"/>
    </location>
</feature>
<accession>A0A8J3TTV0</accession>
<name>A0A8J3TTV0_9ACTN</name>
<keyword evidence="3" id="KW-1185">Reference proteome</keyword>
<protein>
    <recommendedName>
        <fullName evidence="4">DivIVA domain-containing protein</fullName>
    </recommendedName>
</protein>
<evidence type="ECO:0000313" key="3">
    <source>
        <dbReference type="Proteomes" id="UP000650628"/>
    </source>
</evidence>
<reference evidence="2 3" key="1">
    <citation type="submission" date="2021-01" db="EMBL/GenBank/DDBJ databases">
        <title>Whole genome shotgun sequence of Planotetraspora mira NBRC 15435.</title>
        <authorList>
            <person name="Komaki H."/>
            <person name="Tamura T."/>
        </authorList>
    </citation>
    <scope>NUCLEOTIDE SEQUENCE [LARGE SCALE GENOMIC DNA]</scope>
    <source>
        <strain evidence="2 3">NBRC 15435</strain>
    </source>
</reference>
<dbReference type="Proteomes" id="UP000650628">
    <property type="component" value="Unassembled WGS sequence"/>
</dbReference>
<sequence length="418" mass="45683">MTNQTENFPDLMSDDSFEVVMRGYSRRQVHDYMIRTRNQIRDLEERLARTIDQAEQSRIELADARRKVTESPQNPDELGERLSQILKLAHEEAAANKEASESEAARLRDHAAAEAERLVMMAREQAESIRAAAQEEAERRVADATGAAERLLSQAGSDAEETLGTARAEAEDTLRSARAEADRQLTTARLESERHVADANAEASAALAAADKRVSALDEHTGRRVVYLTDTHTEVMRRLNEIGSVLGDLLHREASAGPLIDEAAVVPPAPQFREEQQAEQPANDAPAQPEHQADDLAGELAGDLAEDSADGPADQGDDRNHADDRVEVESLDATAGDEAGYGPGSAPAHESIDMFRPVRAVDQSIGDAHEDVRVIVDDVRHADPLGSGPMAMEVVDYPDVDFGRVRQSPDDQGPFRIR</sequence>
<organism evidence="2 3">
    <name type="scientific">Planotetraspora mira</name>
    <dbReference type="NCBI Taxonomy" id="58121"/>
    <lineage>
        <taxon>Bacteria</taxon>
        <taxon>Bacillati</taxon>
        <taxon>Actinomycetota</taxon>
        <taxon>Actinomycetes</taxon>
        <taxon>Streptosporangiales</taxon>
        <taxon>Streptosporangiaceae</taxon>
        <taxon>Planotetraspora</taxon>
    </lineage>
</organism>
<dbReference type="AlphaFoldDB" id="A0A8J3TTV0"/>
<comment type="caution">
    <text evidence="2">The sequence shown here is derived from an EMBL/GenBank/DDBJ whole genome shotgun (WGS) entry which is preliminary data.</text>
</comment>
<evidence type="ECO:0000313" key="2">
    <source>
        <dbReference type="EMBL" id="GII31242.1"/>
    </source>
</evidence>
<evidence type="ECO:0000256" key="1">
    <source>
        <dbReference type="SAM" id="MobiDB-lite"/>
    </source>
</evidence>
<dbReference type="CDD" id="cd06503">
    <property type="entry name" value="ATP-synt_Fo_b"/>
    <property type="match status" value="1"/>
</dbReference>
<gene>
    <name evidence="2" type="ORF">Pmi06nite_46840</name>
</gene>
<evidence type="ECO:0008006" key="4">
    <source>
        <dbReference type="Google" id="ProtNLM"/>
    </source>
</evidence>
<dbReference type="EMBL" id="BOOO01000024">
    <property type="protein sequence ID" value="GII31242.1"/>
    <property type="molecule type" value="Genomic_DNA"/>
</dbReference>
<proteinExistence type="predicted"/>
<feature type="region of interest" description="Disordered" evidence="1">
    <location>
        <begin position="152"/>
        <end position="183"/>
    </location>
</feature>